<dbReference type="Proteomes" id="UP000075243">
    <property type="component" value="Unassembled WGS sequence"/>
</dbReference>
<proteinExistence type="predicted"/>
<accession>A0A151SD95</accession>
<dbReference type="PANTHER" id="PTHR34676:SF27">
    <property type="entry name" value="ASPARTYL-TRNA SYNTHETASE"/>
    <property type="match status" value="1"/>
</dbReference>
<gene>
    <name evidence="1" type="ORF">KK1_025340</name>
</gene>
<dbReference type="EMBL" id="KQ483420">
    <property type="protein sequence ID" value="KYP52805.1"/>
    <property type="molecule type" value="Genomic_DNA"/>
</dbReference>
<sequence length="62" mass="7661">LIVIKYNKFYNYPTTKEMWEAMKVAYEGTEDVRFKRATTLQRSYELFSMKKNETIDEMFERF</sequence>
<dbReference type="AlphaFoldDB" id="A0A151SD95"/>
<feature type="non-terminal residue" evidence="1">
    <location>
        <position position="1"/>
    </location>
</feature>
<protein>
    <submittedName>
        <fullName evidence="1">Uncharacterized protein</fullName>
    </submittedName>
</protein>
<reference evidence="1" key="1">
    <citation type="journal article" date="2012" name="Nat. Biotechnol.">
        <title>Draft genome sequence of pigeonpea (Cajanus cajan), an orphan legume crop of resource-poor farmers.</title>
        <authorList>
            <person name="Varshney R.K."/>
            <person name="Chen W."/>
            <person name="Li Y."/>
            <person name="Bharti A.K."/>
            <person name="Saxena R.K."/>
            <person name="Schlueter J.A."/>
            <person name="Donoghue M.T."/>
            <person name="Azam S."/>
            <person name="Fan G."/>
            <person name="Whaley A.M."/>
            <person name="Farmer A.D."/>
            <person name="Sheridan J."/>
            <person name="Iwata A."/>
            <person name="Tuteja R."/>
            <person name="Penmetsa R.V."/>
            <person name="Wu W."/>
            <person name="Upadhyaya H.D."/>
            <person name="Yang S.P."/>
            <person name="Shah T."/>
            <person name="Saxena K.B."/>
            <person name="Michael T."/>
            <person name="McCombie W.R."/>
            <person name="Yang B."/>
            <person name="Zhang G."/>
            <person name="Yang H."/>
            <person name="Wang J."/>
            <person name="Spillane C."/>
            <person name="Cook D.R."/>
            <person name="May G.D."/>
            <person name="Xu X."/>
            <person name="Jackson S.A."/>
        </authorList>
    </citation>
    <scope>NUCLEOTIDE SEQUENCE [LARGE SCALE GENOMIC DNA]</scope>
</reference>
<dbReference type="PANTHER" id="PTHR34676">
    <property type="entry name" value="DUF4219 DOMAIN-CONTAINING PROTEIN-RELATED"/>
    <property type="match status" value="1"/>
</dbReference>
<name>A0A151SD95_CAJCA</name>
<dbReference type="Gramene" id="C.cajan_25290.t">
    <property type="protein sequence ID" value="C.cajan_25290.t.cds1"/>
    <property type="gene ID" value="C.cajan_25290"/>
</dbReference>
<keyword evidence="2" id="KW-1185">Reference proteome</keyword>
<evidence type="ECO:0000313" key="2">
    <source>
        <dbReference type="Proteomes" id="UP000075243"/>
    </source>
</evidence>
<evidence type="ECO:0000313" key="1">
    <source>
        <dbReference type="EMBL" id="KYP52805.1"/>
    </source>
</evidence>
<organism evidence="1 2">
    <name type="scientific">Cajanus cajan</name>
    <name type="common">Pigeon pea</name>
    <name type="synonym">Cajanus indicus</name>
    <dbReference type="NCBI Taxonomy" id="3821"/>
    <lineage>
        <taxon>Eukaryota</taxon>
        <taxon>Viridiplantae</taxon>
        <taxon>Streptophyta</taxon>
        <taxon>Embryophyta</taxon>
        <taxon>Tracheophyta</taxon>
        <taxon>Spermatophyta</taxon>
        <taxon>Magnoliopsida</taxon>
        <taxon>eudicotyledons</taxon>
        <taxon>Gunneridae</taxon>
        <taxon>Pentapetalae</taxon>
        <taxon>rosids</taxon>
        <taxon>fabids</taxon>
        <taxon>Fabales</taxon>
        <taxon>Fabaceae</taxon>
        <taxon>Papilionoideae</taxon>
        <taxon>50 kb inversion clade</taxon>
        <taxon>NPAAA clade</taxon>
        <taxon>indigoferoid/millettioid clade</taxon>
        <taxon>Phaseoleae</taxon>
        <taxon>Cajanus</taxon>
    </lineage>
</organism>